<gene>
    <name evidence="1" type="ORF">VroAM7_05210</name>
</gene>
<accession>A0A510I3S5</accession>
<dbReference type="EMBL" id="AP019798">
    <property type="protein sequence ID" value="BBL87868.1"/>
    <property type="molecule type" value="Genomic_DNA"/>
</dbReference>
<evidence type="ECO:0000313" key="1">
    <source>
        <dbReference type="EMBL" id="BBL87868.1"/>
    </source>
</evidence>
<organism evidence="1 2">
    <name type="scientific">Vibrio rotiferianus</name>
    <dbReference type="NCBI Taxonomy" id="190895"/>
    <lineage>
        <taxon>Bacteria</taxon>
        <taxon>Pseudomonadati</taxon>
        <taxon>Pseudomonadota</taxon>
        <taxon>Gammaproteobacteria</taxon>
        <taxon>Vibrionales</taxon>
        <taxon>Vibrionaceae</taxon>
        <taxon>Vibrio</taxon>
    </lineage>
</organism>
<evidence type="ECO:0008006" key="3">
    <source>
        <dbReference type="Google" id="ProtNLM"/>
    </source>
</evidence>
<reference evidence="2" key="1">
    <citation type="submission" date="2019-07" db="EMBL/GenBank/DDBJ databases">
        <title>Complete Genome Sequences of Vibrion rotiferianus strain AM7.</title>
        <authorList>
            <person name="Miyazaki K."/>
            <person name="Wiseschart A."/>
            <person name="Pootanakit K."/>
            <person name="Ishimori K."/>
            <person name="Kitahara K."/>
        </authorList>
    </citation>
    <scope>NUCLEOTIDE SEQUENCE [LARGE SCALE GENOMIC DNA]</scope>
    <source>
        <strain evidence="2">AM7</strain>
    </source>
</reference>
<dbReference type="AlphaFoldDB" id="A0A510I3S5"/>
<proteinExistence type="predicted"/>
<evidence type="ECO:0000313" key="2">
    <source>
        <dbReference type="Proteomes" id="UP000315115"/>
    </source>
</evidence>
<protein>
    <recommendedName>
        <fullName evidence="3">Tc1-like transposase DDE domain-containing protein</fullName>
    </recommendedName>
</protein>
<dbReference type="Proteomes" id="UP000315115">
    <property type="component" value="Chromosome 1"/>
</dbReference>
<sequence>MAGYHLSDLVKDAATVLNIELYYLPPYNPKPQSNRAVMAGDEREVEKQRLLQNQTRLQDRGRPIFCSDSSR</sequence>
<name>A0A510I3S5_9VIBR</name>